<dbReference type="RefSeq" id="WP_093364104.1">
    <property type="nucleotide sequence ID" value="NZ_FNCW01000001.1"/>
</dbReference>
<keyword evidence="2" id="KW-1185">Reference proteome</keyword>
<dbReference type="InterPro" id="IPR025366">
    <property type="entry name" value="DUF4270"/>
</dbReference>
<dbReference type="Pfam" id="PF14092">
    <property type="entry name" value="DUF4270"/>
    <property type="match status" value="1"/>
</dbReference>
<sequence length="518" mass="58665">MSKFILRSLASITVLSLLWSCENEYSEVGTDLINSIAIQPAYETENLIAYSEKHNSIQTNGFNNYFLGKYDDPVYGLSEVKILTQVSLSATNPEFEANTIVDSVVMTLPFFSREVEQGVYELDSVYGEGSFKVNIFESNQFLRDLDPEPESGFQERQLYFTDQLDEFRPNIEASPLVTSQVIKPSELTEPVILFETGSAGAIDTLSLSPRIRIKMPNQYFEDKIINPFSPEVLVSNNAFKNYLRGFFIEAEQQESELSMAMFDLNNEQANITIYYRNEIEDEENQGDPEFNYNQFVLNFSGIKLNLYEDNFSVDLSSQNLEEGEENIYLKGGEGSSGIIELFTGPDLDGNGVSDELDELRSNNWLINEANLDLYIDEEIASSPKNRINRVFLFNLDEETVLTDFIRDPTASENPNLSRQVHLGPLTEDENGDPFYRIKLTSYINNVINNDSTNVRLGLYVSPNINNPGLVETRNTSLGISDEVPGMMLETPRGIVLHGNRSATETKRLKLRIIYTETN</sequence>
<proteinExistence type="predicted"/>
<protein>
    <recommendedName>
        <fullName evidence="3">DUF4270 domain-containing protein</fullName>
    </recommendedName>
</protein>
<evidence type="ECO:0000313" key="1">
    <source>
        <dbReference type="EMBL" id="SDG38907.1"/>
    </source>
</evidence>
<dbReference type="Proteomes" id="UP000199296">
    <property type="component" value="Unassembled WGS sequence"/>
</dbReference>
<dbReference type="EMBL" id="FNCW01000001">
    <property type="protein sequence ID" value="SDG38907.1"/>
    <property type="molecule type" value="Genomic_DNA"/>
</dbReference>
<organism evidence="1 2">
    <name type="scientific">Psychroflexus sediminis</name>
    <dbReference type="NCBI Taxonomy" id="470826"/>
    <lineage>
        <taxon>Bacteria</taxon>
        <taxon>Pseudomonadati</taxon>
        <taxon>Bacteroidota</taxon>
        <taxon>Flavobacteriia</taxon>
        <taxon>Flavobacteriales</taxon>
        <taxon>Flavobacteriaceae</taxon>
        <taxon>Psychroflexus</taxon>
    </lineage>
</organism>
<reference evidence="1 2" key="1">
    <citation type="submission" date="2016-10" db="EMBL/GenBank/DDBJ databases">
        <authorList>
            <person name="de Groot N.N."/>
        </authorList>
    </citation>
    <scope>NUCLEOTIDE SEQUENCE [LARGE SCALE GENOMIC DNA]</scope>
    <source>
        <strain evidence="1 2">DSM 19803</strain>
    </source>
</reference>
<dbReference type="STRING" id="470826.SAMN04488027_10162"/>
<name>A0A1G7TUD0_9FLAO</name>
<evidence type="ECO:0000313" key="2">
    <source>
        <dbReference type="Proteomes" id="UP000199296"/>
    </source>
</evidence>
<evidence type="ECO:0008006" key="3">
    <source>
        <dbReference type="Google" id="ProtNLM"/>
    </source>
</evidence>
<accession>A0A1G7TUD0</accession>
<dbReference type="OrthoDB" id="1466062at2"/>
<dbReference type="AlphaFoldDB" id="A0A1G7TUD0"/>
<gene>
    <name evidence="1" type="ORF">SAMN04488027_10162</name>
</gene>